<dbReference type="EMBL" id="CCJX01000103">
    <property type="protein sequence ID" value="CDT35342.1"/>
    <property type="molecule type" value="Genomic_DNA"/>
</dbReference>
<dbReference type="InterPro" id="IPR002491">
    <property type="entry name" value="ABC_transptr_periplasmic_BD"/>
</dbReference>
<dbReference type="Proteomes" id="UP000049077">
    <property type="component" value="Unassembled WGS sequence"/>
</dbReference>
<dbReference type="PANTHER" id="PTHR30535">
    <property type="entry name" value="VITAMIN B12-BINDING PROTEIN"/>
    <property type="match status" value="1"/>
</dbReference>
<evidence type="ECO:0000313" key="3">
    <source>
        <dbReference type="EMBL" id="CDT35342.1"/>
    </source>
</evidence>
<name>A0A4R2EK77_9VIBR</name>
<evidence type="ECO:0000313" key="5">
    <source>
        <dbReference type="Proteomes" id="UP000049495"/>
    </source>
</evidence>
<dbReference type="CDD" id="cd01149">
    <property type="entry name" value="HutB"/>
    <property type="match status" value="1"/>
</dbReference>
<dbReference type="InterPro" id="IPR050902">
    <property type="entry name" value="ABC_Transporter_SBP"/>
</dbReference>
<proteinExistence type="predicted"/>
<protein>
    <submittedName>
        <fullName evidence="2">TonB system transport protein ExbD1</fullName>
    </submittedName>
</protein>
<dbReference type="PROSITE" id="PS50983">
    <property type="entry name" value="FE_B12_PBP"/>
    <property type="match status" value="1"/>
</dbReference>
<reference evidence="2 4" key="2">
    <citation type="submission" date="2014-06" db="EMBL/GenBank/DDBJ databases">
        <authorList>
            <person name="Le Roux F."/>
        </authorList>
    </citation>
    <scope>NUCLEOTIDE SEQUENCE</scope>
    <source>
        <strain evidence="3 4">J5-4</strain>
        <strain evidence="2">J5-5</strain>
    </source>
</reference>
<dbReference type="PANTHER" id="PTHR30535:SF4">
    <property type="entry name" value="HEMIN-BINDING PERIPLASMIC PROTEIN HMUT"/>
    <property type="match status" value="1"/>
</dbReference>
<evidence type="ECO:0000313" key="4">
    <source>
        <dbReference type="Proteomes" id="UP000049077"/>
    </source>
</evidence>
<dbReference type="Proteomes" id="UP000049495">
    <property type="component" value="Unassembled WGS sequence"/>
</dbReference>
<evidence type="ECO:0000259" key="1">
    <source>
        <dbReference type="PROSITE" id="PS50983"/>
    </source>
</evidence>
<feature type="domain" description="Fe/B12 periplasmic-binding" evidence="1">
    <location>
        <begin position="61"/>
        <end position="317"/>
    </location>
</feature>
<dbReference type="Gene3D" id="3.40.50.1980">
    <property type="entry name" value="Nitrogenase molybdenum iron protein domain"/>
    <property type="match status" value="2"/>
</dbReference>
<dbReference type="Pfam" id="PF01497">
    <property type="entry name" value="Peripla_BP_2"/>
    <property type="match status" value="1"/>
</dbReference>
<accession>A0A4R2EK77</accession>
<sequence length="317" mass="33590">MRTDFSLSIFAIQEENIKINIMNNLNVLNKLKIKTHLLSVAAMSLALSAPTAMANDTEQPRIISAGSAVTELVLALGAEEQLVAIDVTSHFPQAENLPKIGYHRNLSAEGLLALEPTTLIGSDEMGPDNAISQLKSAGVDVEIVNTEANVEGLLKRIDQIAKITHTENHSQQVKAEVNQKIAALKANQVPSNKAKKVLFLLLHEGRPANVAGGETSPNAIIELAGGVNPAAQSLTSYKPLSMESLVEMQPDVILVSGRSYQKMGGADAILKSLPMLAATPAGMNKQIITVNGSALVGGLGLESLSEAKRLNALIYPL</sequence>
<reference evidence="5" key="1">
    <citation type="submission" date="2014-06" db="EMBL/GenBank/DDBJ databases">
        <authorList>
            <person name="Le Roux Frederique"/>
        </authorList>
    </citation>
    <scope>NUCLEOTIDE SEQUENCE [LARGE SCALE GENOMIC DNA]</scope>
    <source>
        <strain evidence="5">J5-5</strain>
    </source>
</reference>
<dbReference type="AlphaFoldDB" id="A0A4R2EK77"/>
<evidence type="ECO:0000313" key="2">
    <source>
        <dbReference type="EMBL" id="CDT28711.1"/>
    </source>
</evidence>
<dbReference type="EMBL" id="CCJV01000082">
    <property type="protein sequence ID" value="CDT28711.1"/>
    <property type="molecule type" value="Genomic_DNA"/>
</dbReference>
<keyword evidence="4" id="KW-1185">Reference proteome</keyword>
<dbReference type="SUPFAM" id="SSF53807">
    <property type="entry name" value="Helical backbone' metal receptor"/>
    <property type="match status" value="1"/>
</dbReference>
<organism evidence="2 5">
    <name type="scientific">Vibrio crassostreae</name>
    <dbReference type="NCBI Taxonomy" id="246167"/>
    <lineage>
        <taxon>Bacteria</taxon>
        <taxon>Pseudomonadati</taxon>
        <taxon>Pseudomonadota</taxon>
        <taxon>Gammaproteobacteria</taxon>
        <taxon>Vibrionales</taxon>
        <taxon>Vibrionaceae</taxon>
        <taxon>Vibrio</taxon>
    </lineage>
</organism>
<gene>
    <name evidence="3" type="ORF">VCR4J5_200316</name>
    <name evidence="2" type="ORF">VCR5J5_230204</name>
</gene>
<comment type="caution">
    <text evidence="2">The sequence shown here is derived from an EMBL/GenBank/DDBJ whole genome shotgun (WGS) entry which is preliminary data.</text>
</comment>